<name>A0A5D0GIM1_9FLAO</name>
<comment type="caution">
    <text evidence="1">The sequence shown here is derived from an EMBL/GenBank/DDBJ whole genome shotgun (WGS) entry which is preliminary data.</text>
</comment>
<sequence length="181" mass="21260">MRKLIYFLVLISIVFVSCDSRKNQNDLLQEAISEYNKNQPKVETISFYPIEYTEVTTDTLISNKVKVHIKNYSLEDETILLTKTDNHTKYHRVFESEISIKKNNKNILTTKISAKDFATTNDIFWDNATLEQVWVNQEISTVEEINLEMSFVNPLDKTFKLYRMSVNQNGKQQTYLIEEQS</sequence>
<dbReference type="AlphaFoldDB" id="A0A5D0GIM1"/>
<evidence type="ECO:0000313" key="1">
    <source>
        <dbReference type="EMBL" id="TYA58865.1"/>
    </source>
</evidence>
<accession>A0A5D0GIM1</accession>
<reference evidence="1 2" key="1">
    <citation type="submission" date="2019-08" db="EMBL/GenBank/DDBJ databases">
        <title>Formosa sediminis sp. nov., isolated from marine sediment.</title>
        <authorList>
            <person name="Cao W.R."/>
        </authorList>
    </citation>
    <scope>NUCLEOTIDE SEQUENCE [LARGE SCALE GENOMIC DNA]</scope>
    <source>
        <strain evidence="1 2">1494</strain>
    </source>
</reference>
<gene>
    <name evidence="1" type="ORF">FVF61_01555</name>
</gene>
<keyword evidence="2" id="KW-1185">Reference proteome</keyword>
<proteinExistence type="predicted"/>
<protein>
    <recommendedName>
        <fullName evidence="3">DUF4738 domain-containing protein</fullName>
    </recommendedName>
</protein>
<organism evidence="1 2">
    <name type="scientific">Formosa maritima</name>
    <dbReference type="NCBI Taxonomy" id="2592046"/>
    <lineage>
        <taxon>Bacteria</taxon>
        <taxon>Pseudomonadati</taxon>
        <taxon>Bacteroidota</taxon>
        <taxon>Flavobacteriia</taxon>
        <taxon>Flavobacteriales</taxon>
        <taxon>Flavobacteriaceae</taxon>
        <taxon>Formosa</taxon>
    </lineage>
</organism>
<evidence type="ECO:0000313" key="2">
    <source>
        <dbReference type="Proteomes" id="UP000324550"/>
    </source>
</evidence>
<dbReference type="Proteomes" id="UP000324550">
    <property type="component" value="Unassembled WGS sequence"/>
</dbReference>
<evidence type="ECO:0008006" key="3">
    <source>
        <dbReference type="Google" id="ProtNLM"/>
    </source>
</evidence>
<dbReference type="OrthoDB" id="1441026at2"/>
<dbReference type="PROSITE" id="PS51257">
    <property type="entry name" value="PROKAR_LIPOPROTEIN"/>
    <property type="match status" value="1"/>
</dbReference>
<dbReference type="EMBL" id="VSFC01000012">
    <property type="protein sequence ID" value="TYA58865.1"/>
    <property type="molecule type" value="Genomic_DNA"/>
</dbReference>
<dbReference type="RefSeq" id="WP_148452552.1">
    <property type="nucleotide sequence ID" value="NZ_VSFC01000012.1"/>
</dbReference>